<name>A0A0A8ZXR5_ARUDO</name>
<reference evidence="2" key="2">
    <citation type="journal article" date="2015" name="Data Brief">
        <title>Shoot transcriptome of the giant reed, Arundo donax.</title>
        <authorList>
            <person name="Barrero R.A."/>
            <person name="Guerrero F.D."/>
            <person name="Moolhuijzen P."/>
            <person name="Goolsby J.A."/>
            <person name="Tidwell J."/>
            <person name="Bellgard S.E."/>
            <person name="Bellgard M.I."/>
        </authorList>
    </citation>
    <scope>NUCLEOTIDE SEQUENCE</scope>
    <source>
        <tissue evidence="2">Shoot tissue taken approximately 20 cm above the soil surface</tissue>
    </source>
</reference>
<reference evidence="2" key="1">
    <citation type="submission" date="2014-09" db="EMBL/GenBank/DDBJ databases">
        <authorList>
            <person name="Magalhaes I.L.F."/>
            <person name="Oliveira U."/>
            <person name="Santos F.R."/>
            <person name="Vidigal T.H.D.A."/>
            <person name="Brescovit A.D."/>
            <person name="Santos A.J."/>
        </authorList>
    </citation>
    <scope>NUCLEOTIDE SEQUENCE</scope>
    <source>
        <tissue evidence="2">Shoot tissue taken approximately 20 cm above the soil surface</tissue>
    </source>
</reference>
<proteinExistence type="predicted"/>
<evidence type="ECO:0000313" key="2">
    <source>
        <dbReference type="EMBL" id="JAD42538.1"/>
    </source>
</evidence>
<accession>A0A0A8ZXR5</accession>
<organism evidence="2">
    <name type="scientific">Arundo donax</name>
    <name type="common">Giant reed</name>
    <name type="synonym">Donax arundinaceus</name>
    <dbReference type="NCBI Taxonomy" id="35708"/>
    <lineage>
        <taxon>Eukaryota</taxon>
        <taxon>Viridiplantae</taxon>
        <taxon>Streptophyta</taxon>
        <taxon>Embryophyta</taxon>
        <taxon>Tracheophyta</taxon>
        <taxon>Spermatophyta</taxon>
        <taxon>Magnoliopsida</taxon>
        <taxon>Liliopsida</taxon>
        <taxon>Poales</taxon>
        <taxon>Poaceae</taxon>
        <taxon>PACMAD clade</taxon>
        <taxon>Arundinoideae</taxon>
        <taxon>Arundineae</taxon>
        <taxon>Arundo</taxon>
    </lineage>
</organism>
<feature type="region of interest" description="Disordered" evidence="1">
    <location>
        <begin position="1"/>
        <end position="48"/>
    </location>
</feature>
<dbReference type="EMBL" id="GBRH01255357">
    <property type="protein sequence ID" value="JAD42538.1"/>
    <property type="molecule type" value="Transcribed_RNA"/>
</dbReference>
<dbReference type="AlphaFoldDB" id="A0A0A8ZXR5"/>
<protein>
    <submittedName>
        <fullName evidence="2">Uncharacterized protein</fullName>
    </submittedName>
</protein>
<sequence length="48" mass="5156">MLARGILPNRHSFPSTPKCTSAPPPRAVPRTRPTASSLPYANATMVTH</sequence>
<evidence type="ECO:0000256" key="1">
    <source>
        <dbReference type="SAM" id="MobiDB-lite"/>
    </source>
</evidence>